<reference evidence="2" key="1">
    <citation type="journal article" date="2019" name="Int. J. Syst. Evol. Microbiol.">
        <title>The Global Catalogue of Microorganisms (GCM) 10K type strain sequencing project: providing services to taxonomists for standard genome sequencing and annotation.</title>
        <authorList>
            <consortium name="The Broad Institute Genomics Platform"/>
            <consortium name="The Broad Institute Genome Sequencing Center for Infectious Disease"/>
            <person name="Wu L."/>
            <person name="Ma J."/>
        </authorList>
    </citation>
    <scope>NUCLEOTIDE SEQUENCE [LARGE SCALE GENOMIC DNA]</scope>
    <source>
        <strain evidence="2">DT92</strain>
    </source>
</reference>
<organism evidence="1 2">
    <name type="scientific">Aquimarina celericrescens</name>
    <dbReference type="NCBI Taxonomy" id="1964542"/>
    <lineage>
        <taxon>Bacteria</taxon>
        <taxon>Pseudomonadati</taxon>
        <taxon>Bacteroidota</taxon>
        <taxon>Flavobacteriia</taxon>
        <taxon>Flavobacteriales</taxon>
        <taxon>Flavobacteriaceae</taxon>
        <taxon>Aquimarina</taxon>
    </lineage>
</organism>
<protein>
    <submittedName>
        <fullName evidence="1">Uncharacterized protein</fullName>
    </submittedName>
</protein>
<comment type="caution">
    <text evidence="1">The sequence shown here is derived from an EMBL/GenBank/DDBJ whole genome shotgun (WGS) entry which is preliminary data.</text>
</comment>
<gene>
    <name evidence="1" type="ORF">ACFSJT_08050</name>
</gene>
<proteinExistence type="predicted"/>
<keyword evidence="2" id="KW-1185">Reference proteome</keyword>
<accession>A0ABW5AY30</accession>
<evidence type="ECO:0000313" key="2">
    <source>
        <dbReference type="Proteomes" id="UP001597344"/>
    </source>
</evidence>
<evidence type="ECO:0000313" key="1">
    <source>
        <dbReference type="EMBL" id="MFD2186741.1"/>
    </source>
</evidence>
<sequence length="66" mass="7368">MLSCSNDDDRGPDNGIESLVFGSFAGECFGNCFDVFRIDASKLEEDRVVDFFSGDYNFRGSFTFSN</sequence>
<dbReference type="Proteomes" id="UP001597344">
    <property type="component" value="Unassembled WGS sequence"/>
</dbReference>
<name>A0ABW5AY30_9FLAO</name>
<dbReference type="EMBL" id="JBHUHY010000004">
    <property type="protein sequence ID" value="MFD2186741.1"/>
    <property type="molecule type" value="Genomic_DNA"/>
</dbReference>